<organism evidence="3 4">
    <name type="scientific">Olivibacter domesticus</name>
    <name type="common">Pseudosphingobacterium domesticum</name>
    <dbReference type="NCBI Taxonomy" id="407022"/>
    <lineage>
        <taxon>Bacteria</taxon>
        <taxon>Pseudomonadati</taxon>
        <taxon>Bacteroidota</taxon>
        <taxon>Sphingobacteriia</taxon>
        <taxon>Sphingobacteriales</taxon>
        <taxon>Sphingobacteriaceae</taxon>
        <taxon>Olivibacter</taxon>
    </lineage>
</organism>
<dbReference type="STRING" id="407022.SAMN05661044_03490"/>
<evidence type="ECO:0000313" key="4">
    <source>
        <dbReference type="Proteomes" id="UP000199421"/>
    </source>
</evidence>
<dbReference type="PANTHER" id="PTHR19328">
    <property type="entry name" value="HEDGEHOG-INTERACTING PROTEIN"/>
    <property type="match status" value="1"/>
</dbReference>
<reference evidence="4" key="1">
    <citation type="submission" date="2016-10" db="EMBL/GenBank/DDBJ databases">
        <authorList>
            <person name="Varghese N."/>
            <person name="Submissions S."/>
        </authorList>
    </citation>
    <scope>NUCLEOTIDE SEQUENCE [LARGE SCALE GENOMIC DNA]</scope>
    <source>
        <strain evidence="4">DSM 18733</strain>
    </source>
</reference>
<evidence type="ECO:0000256" key="1">
    <source>
        <dbReference type="SAM" id="SignalP"/>
    </source>
</evidence>
<gene>
    <name evidence="3" type="ORF">SAMN05661044_03490</name>
</gene>
<name>A0A1H7TE44_OLID1</name>
<feature type="domain" description="Pyrroloquinoline quinone-dependent pyranose dehydrogenase beta-propeller" evidence="2">
    <location>
        <begin position="309"/>
        <end position="412"/>
    </location>
</feature>
<feature type="chain" id="PRO_5011480015" evidence="1">
    <location>
        <begin position="17"/>
        <end position="415"/>
    </location>
</feature>
<dbReference type="Proteomes" id="UP000199421">
    <property type="component" value="Unassembled WGS sequence"/>
</dbReference>
<dbReference type="RefSeq" id="WP_093326666.1">
    <property type="nucleotide sequence ID" value="NZ_FOAF01000004.1"/>
</dbReference>
<dbReference type="Pfam" id="PF22807">
    <property type="entry name" value="TrAA12"/>
    <property type="match status" value="2"/>
</dbReference>
<sequence length="415" mass="44891">MKLKVLFVFISFLSLACITSCKGSGPDEGKKDDTPTDSVSEYGATVTLAEPFATKSVSVRPKVVGWPAEKTPIAPAGYRVVKFAGELKSPRWVYVAANGDVFVAESEANRISLFRDTNGDGIADTKSSFLEGLNRPFGMLLLGAYFYVANTDGLLRYPYKSGDTKLSTKGQKILSLPAGGYNNHWTRNILASQDSSSIYVTVGSGSNVGENGMEQERRRANILVVNPEGSNERVFAAGLRNPVGLAWEPSTGKLWTAVNERDELGDQLVPDYITSVQENGFYGWPYAYWGKNADPRMKGKREDLVAESIIPDFAVGAHTASLGLAFSKSNRFQAGAYVGQHGSWNRSQLVGYKVLFVPFENGNPIGEHKDFLTGFVGDGTDAAVYGRPVGIAFAKQGYMLVADDAGNTVWAVVAK</sequence>
<dbReference type="PROSITE" id="PS51257">
    <property type="entry name" value="PROKAR_LIPOPROTEIN"/>
    <property type="match status" value="1"/>
</dbReference>
<proteinExistence type="predicted"/>
<keyword evidence="1" id="KW-0732">Signal</keyword>
<dbReference type="InterPro" id="IPR011042">
    <property type="entry name" value="6-blade_b-propeller_TolB-like"/>
</dbReference>
<dbReference type="OrthoDB" id="9811395at2"/>
<dbReference type="AlphaFoldDB" id="A0A1H7TE44"/>
<feature type="domain" description="Pyrroloquinoline quinone-dependent pyranose dehydrogenase beta-propeller" evidence="2">
    <location>
        <begin position="74"/>
        <end position="265"/>
    </location>
</feature>
<dbReference type="PANTHER" id="PTHR19328:SF55">
    <property type="entry name" value="BLR6566 PROTEIN"/>
    <property type="match status" value="1"/>
</dbReference>
<evidence type="ECO:0000313" key="3">
    <source>
        <dbReference type="EMBL" id="SEL83152.1"/>
    </source>
</evidence>
<accession>A0A1H7TE44</accession>
<dbReference type="Gene3D" id="2.120.10.30">
    <property type="entry name" value="TolB, C-terminal domain"/>
    <property type="match status" value="1"/>
</dbReference>
<protein>
    <submittedName>
        <fullName evidence="3">Glucose/arabinose dehydrogenase, beta-propeller fold</fullName>
    </submittedName>
</protein>
<dbReference type="InterPro" id="IPR054539">
    <property type="entry name" value="Beta-prop_PDH"/>
</dbReference>
<feature type="signal peptide" evidence="1">
    <location>
        <begin position="1"/>
        <end position="16"/>
    </location>
</feature>
<dbReference type="InterPro" id="IPR011041">
    <property type="entry name" value="Quinoprot_gluc/sorb_DH_b-prop"/>
</dbReference>
<dbReference type="SUPFAM" id="SSF50952">
    <property type="entry name" value="Soluble quinoprotein glucose dehydrogenase"/>
    <property type="match status" value="1"/>
</dbReference>
<keyword evidence="4" id="KW-1185">Reference proteome</keyword>
<evidence type="ECO:0000259" key="2">
    <source>
        <dbReference type="Pfam" id="PF22807"/>
    </source>
</evidence>
<dbReference type="EMBL" id="FOAF01000004">
    <property type="protein sequence ID" value="SEL83152.1"/>
    <property type="molecule type" value="Genomic_DNA"/>
</dbReference>